<proteinExistence type="predicted"/>
<name>A0A5D4IF38_9ACTN</name>
<dbReference type="RefSeq" id="WP_148904481.1">
    <property type="nucleotide sequence ID" value="NZ_VSZQ01000228.1"/>
</dbReference>
<dbReference type="Proteomes" id="UP000323242">
    <property type="component" value="Unassembled WGS sequence"/>
</dbReference>
<sequence length="167" mass="18358">MSDIHELTVTVDLREGLSEQQLAELRWHLGLGPQPGHLTVVTDFPCVVVDDDEVPRIENEPRPLLAGSGPTWRTAGALCSALAARDGLPGGGWALTSRTEIHPDETEEVGALLRWLAEHAHDTLRREDGTVRLGHYRACEDPEPSALEVRVRDGRVNLAEALLPRSR</sequence>
<comment type="caution">
    <text evidence="1">The sequence shown here is derived from an EMBL/GenBank/DDBJ whole genome shotgun (WGS) entry which is preliminary data.</text>
</comment>
<dbReference type="AlphaFoldDB" id="A0A5D4IF38"/>
<gene>
    <name evidence="1" type="ORF">FY004_30875</name>
</gene>
<evidence type="ECO:0000313" key="2">
    <source>
        <dbReference type="Proteomes" id="UP000323242"/>
    </source>
</evidence>
<evidence type="ECO:0000313" key="1">
    <source>
        <dbReference type="EMBL" id="TYR51708.1"/>
    </source>
</evidence>
<reference evidence="1 2" key="1">
    <citation type="submission" date="2019-08" db="EMBL/GenBank/DDBJ databases">
        <title>Draft genome for granaticin producer strain Streptomyces parvus C05.</title>
        <authorList>
            <person name="Gonzalez-Pimentel J.L."/>
        </authorList>
    </citation>
    <scope>NUCLEOTIDE SEQUENCE [LARGE SCALE GENOMIC DNA]</scope>
    <source>
        <strain evidence="1 2">C05</strain>
    </source>
</reference>
<dbReference type="EMBL" id="VSZQ01000228">
    <property type="protein sequence ID" value="TYR51708.1"/>
    <property type="molecule type" value="Genomic_DNA"/>
</dbReference>
<keyword evidence="2" id="KW-1185">Reference proteome</keyword>
<organism evidence="1 2">
    <name type="scientific">Streptomyces parvus</name>
    <dbReference type="NCBI Taxonomy" id="66428"/>
    <lineage>
        <taxon>Bacteria</taxon>
        <taxon>Bacillati</taxon>
        <taxon>Actinomycetota</taxon>
        <taxon>Actinomycetes</taxon>
        <taxon>Kitasatosporales</taxon>
        <taxon>Streptomycetaceae</taxon>
        <taxon>Streptomyces</taxon>
    </lineage>
</organism>
<protein>
    <submittedName>
        <fullName evidence="1">Uncharacterized protein</fullName>
    </submittedName>
</protein>
<accession>A0A5D4IF38</accession>